<dbReference type="CDD" id="cd17502">
    <property type="entry name" value="MFS_Azr1_MDR_like"/>
    <property type="match status" value="1"/>
</dbReference>
<evidence type="ECO:0000256" key="1">
    <source>
        <dbReference type="ARBA" id="ARBA00004141"/>
    </source>
</evidence>
<dbReference type="SUPFAM" id="SSF103473">
    <property type="entry name" value="MFS general substrate transporter"/>
    <property type="match status" value="1"/>
</dbReference>
<feature type="transmembrane region" description="Helical" evidence="7">
    <location>
        <begin position="318"/>
        <end position="340"/>
    </location>
</feature>
<dbReference type="OrthoDB" id="10021397at2759"/>
<dbReference type="PANTHER" id="PTHR23501">
    <property type="entry name" value="MAJOR FACILITATOR SUPERFAMILY"/>
    <property type="match status" value="1"/>
</dbReference>
<feature type="transmembrane region" description="Helical" evidence="7">
    <location>
        <begin position="279"/>
        <end position="298"/>
    </location>
</feature>
<feature type="compositionally biased region" description="Low complexity" evidence="6">
    <location>
        <begin position="1"/>
        <end position="10"/>
    </location>
</feature>
<keyword evidence="4 7" id="KW-1133">Transmembrane helix</keyword>
<dbReference type="PRINTS" id="PR01035">
    <property type="entry name" value="TCRTETA"/>
</dbReference>
<feature type="domain" description="Major facilitator superfamily (MFS) profile" evidence="8">
    <location>
        <begin position="56"/>
        <end position="544"/>
    </location>
</feature>
<feature type="transmembrane region" description="Helical" evidence="7">
    <location>
        <begin position="447"/>
        <end position="470"/>
    </location>
</feature>
<evidence type="ECO:0000256" key="5">
    <source>
        <dbReference type="ARBA" id="ARBA00023136"/>
    </source>
</evidence>
<keyword evidence="5 7" id="KW-0472">Membrane</keyword>
<evidence type="ECO:0000313" key="10">
    <source>
        <dbReference type="Proteomes" id="UP000054321"/>
    </source>
</evidence>
<dbReference type="GO" id="GO:0005886">
    <property type="term" value="C:plasma membrane"/>
    <property type="evidence" value="ECO:0007669"/>
    <property type="project" value="TreeGrafter"/>
</dbReference>
<feature type="region of interest" description="Disordered" evidence="6">
    <location>
        <begin position="1"/>
        <end position="35"/>
    </location>
</feature>
<dbReference type="Pfam" id="PF07690">
    <property type="entry name" value="MFS_1"/>
    <property type="match status" value="1"/>
</dbReference>
<organism evidence="9 10">
    <name type="scientific">Oidiodendron maius (strain Zn)</name>
    <dbReference type="NCBI Taxonomy" id="913774"/>
    <lineage>
        <taxon>Eukaryota</taxon>
        <taxon>Fungi</taxon>
        <taxon>Dikarya</taxon>
        <taxon>Ascomycota</taxon>
        <taxon>Pezizomycotina</taxon>
        <taxon>Leotiomycetes</taxon>
        <taxon>Leotiomycetes incertae sedis</taxon>
        <taxon>Myxotrichaceae</taxon>
        <taxon>Oidiodendron</taxon>
    </lineage>
</organism>
<accession>A0A0C3HM84</accession>
<feature type="transmembrane region" description="Helical" evidence="7">
    <location>
        <begin position="416"/>
        <end position="435"/>
    </location>
</feature>
<evidence type="ECO:0000256" key="6">
    <source>
        <dbReference type="SAM" id="MobiDB-lite"/>
    </source>
</evidence>
<evidence type="ECO:0000259" key="8">
    <source>
        <dbReference type="PROSITE" id="PS50850"/>
    </source>
</evidence>
<evidence type="ECO:0000313" key="9">
    <source>
        <dbReference type="EMBL" id="KIN03457.1"/>
    </source>
</evidence>
<feature type="transmembrane region" description="Helical" evidence="7">
    <location>
        <begin position="360"/>
        <end position="380"/>
    </location>
</feature>
<reference evidence="9 10" key="1">
    <citation type="submission" date="2014-04" db="EMBL/GenBank/DDBJ databases">
        <authorList>
            <consortium name="DOE Joint Genome Institute"/>
            <person name="Kuo A."/>
            <person name="Martino E."/>
            <person name="Perotto S."/>
            <person name="Kohler A."/>
            <person name="Nagy L.G."/>
            <person name="Floudas D."/>
            <person name="Copeland A."/>
            <person name="Barry K.W."/>
            <person name="Cichocki N."/>
            <person name="Veneault-Fourrey C."/>
            <person name="LaButti K."/>
            <person name="Lindquist E.A."/>
            <person name="Lipzen A."/>
            <person name="Lundell T."/>
            <person name="Morin E."/>
            <person name="Murat C."/>
            <person name="Sun H."/>
            <person name="Tunlid A."/>
            <person name="Henrissat B."/>
            <person name="Grigoriev I.V."/>
            <person name="Hibbett D.S."/>
            <person name="Martin F."/>
            <person name="Nordberg H.P."/>
            <person name="Cantor M.N."/>
            <person name="Hua S.X."/>
        </authorList>
    </citation>
    <scope>NUCLEOTIDE SEQUENCE [LARGE SCALE GENOMIC DNA]</scope>
    <source>
        <strain evidence="9 10">Zn</strain>
    </source>
</reference>
<dbReference type="Proteomes" id="UP000054321">
    <property type="component" value="Unassembled WGS sequence"/>
</dbReference>
<dbReference type="PANTHER" id="PTHR23501:SF177">
    <property type="entry name" value="MAJOR FACILITATOR SUPERFAMILY (MFS) PROFILE DOMAIN-CONTAINING PROTEIN-RELATED"/>
    <property type="match status" value="1"/>
</dbReference>
<name>A0A0C3HM84_OIDMZ</name>
<evidence type="ECO:0000256" key="2">
    <source>
        <dbReference type="ARBA" id="ARBA00022448"/>
    </source>
</evidence>
<dbReference type="InterPro" id="IPR036259">
    <property type="entry name" value="MFS_trans_sf"/>
</dbReference>
<evidence type="ECO:0000256" key="4">
    <source>
        <dbReference type="ARBA" id="ARBA00022989"/>
    </source>
</evidence>
<feature type="transmembrane region" description="Helical" evidence="7">
    <location>
        <begin position="521"/>
        <end position="539"/>
    </location>
</feature>
<protein>
    <recommendedName>
        <fullName evidence="8">Major facilitator superfamily (MFS) profile domain-containing protein</fullName>
    </recommendedName>
</protein>
<sequence length="548" mass="58762">MSTTSTSSTTEKVNGTALPDVREEPEGKGDIGQGEEYVAPTDDVGEYPKGFRLAMVILALVLAVFLVALDLTIVATAIPRITDQFHSLDQIGWYGSAFFLTLASFQSSWGKVYKFFPIKASFMTAIAIFELGSLICGVSQNSSMLIAGRAIAGLGAAGIATGCYTIVAFAAPPQLRPAFTGIMGATFGAGSVVGPLLGGVFTDRVSWRWCFYINLPIGVPSIVVILLLFKTPSTAQPLKAPLLEKFLQMDFSGTSLIMAATICYLLAMEWGGITKAWNSASVIAILVLFPVLIFVFILNEWWQGEKAQLTFRILKNRAMLAVCLFAFFFAGSFFTLLYYLPVYFQAIDGASPQASGVHNLPLIIAMTITTIASGGLITAFGHYVPILVSGGVVTTIGMGVIYTLQIGSKSSHWIGYQALAGLGVGFAFQVPQIVAQSICELPEVSHYTAISLFFQMMGGTFFVSAADSIFSNKLVKHLKVNVPEIDPKVVIGLGATQFRNSLPVAAIPGVVLSYMQSLHTVFILATTLAGVATLVSLIARWEKIKIRI</sequence>
<dbReference type="HOGENOM" id="CLU_000960_22_1_1"/>
<feature type="transmembrane region" description="Helical" evidence="7">
    <location>
        <begin position="386"/>
        <end position="404"/>
    </location>
</feature>
<evidence type="ECO:0000256" key="3">
    <source>
        <dbReference type="ARBA" id="ARBA00022692"/>
    </source>
</evidence>
<dbReference type="EMBL" id="KN832873">
    <property type="protein sequence ID" value="KIN03457.1"/>
    <property type="molecule type" value="Genomic_DNA"/>
</dbReference>
<dbReference type="PROSITE" id="PS50850">
    <property type="entry name" value="MFS"/>
    <property type="match status" value="1"/>
</dbReference>
<dbReference type="InterPro" id="IPR020846">
    <property type="entry name" value="MFS_dom"/>
</dbReference>
<dbReference type="AlphaFoldDB" id="A0A0C3HM84"/>
<comment type="subcellular location">
    <subcellularLocation>
        <location evidence="1">Membrane</location>
        <topology evidence="1">Multi-pass membrane protein</topology>
    </subcellularLocation>
</comment>
<dbReference type="FunFam" id="1.20.1250.20:FF:000196">
    <property type="entry name" value="MFS toxin efflux pump (AflT)"/>
    <property type="match status" value="1"/>
</dbReference>
<keyword evidence="2" id="KW-0813">Transport</keyword>
<feature type="transmembrane region" description="Helical" evidence="7">
    <location>
        <begin position="53"/>
        <end position="79"/>
    </location>
</feature>
<dbReference type="FunCoup" id="A0A0C3HM84">
    <property type="interactions" value="92"/>
</dbReference>
<evidence type="ECO:0000256" key="7">
    <source>
        <dbReference type="SAM" id="Phobius"/>
    </source>
</evidence>
<dbReference type="InterPro" id="IPR011701">
    <property type="entry name" value="MFS"/>
</dbReference>
<reference evidence="10" key="2">
    <citation type="submission" date="2015-01" db="EMBL/GenBank/DDBJ databases">
        <title>Evolutionary Origins and Diversification of the Mycorrhizal Mutualists.</title>
        <authorList>
            <consortium name="DOE Joint Genome Institute"/>
            <consortium name="Mycorrhizal Genomics Consortium"/>
            <person name="Kohler A."/>
            <person name="Kuo A."/>
            <person name="Nagy L.G."/>
            <person name="Floudas D."/>
            <person name="Copeland A."/>
            <person name="Barry K.W."/>
            <person name="Cichocki N."/>
            <person name="Veneault-Fourrey C."/>
            <person name="LaButti K."/>
            <person name="Lindquist E.A."/>
            <person name="Lipzen A."/>
            <person name="Lundell T."/>
            <person name="Morin E."/>
            <person name="Murat C."/>
            <person name="Riley R."/>
            <person name="Ohm R."/>
            <person name="Sun H."/>
            <person name="Tunlid A."/>
            <person name="Henrissat B."/>
            <person name="Grigoriev I.V."/>
            <person name="Hibbett D.S."/>
            <person name="Martin F."/>
        </authorList>
    </citation>
    <scope>NUCLEOTIDE SEQUENCE [LARGE SCALE GENOMIC DNA]</scope>
    <source>
        <strain evidence="10">Zn</strain>
    </source>
</reference>
<gene>
    <name evidence="9" type="ORF">OIDMADRAFT_39758</name>
</gene>
<feature type="transmembrane region" description="Helical" evidence="7">
    <location>
        <begin position="177"/>
        <end position="197"/>
    </location>
</feature>
<feature type="transmembrane region" description="Helical" evidence="7">
    <location>
        <begin position="209"/>
        <end position="229"/>
    </location>
</feature>
<proteinExistence type="predicted"/>
<dbReference type="FunFam" id="1.20.1720.10:FF:000012">
    <property type="entry name" value="MFS toxin efflux pump (AflT)"/>
    <property type="match status" value="1"/>
</dbReference>
<feature type="transmembrane region" description="Helical" evidence="7">
    <location>
        <begin position="115"/>
        <end position="138"/>
    </location>
</feature>
<dbReference type="InterPro" id="IPR001958">
    <property type="entry name" value="Tet-R_TetA/multi-R_MdtG-like"/>
</dbReference>
<feature type="compositionally biased region" description="Basic and acidic residues" evidence="6">
    <location>
        <begin position="20"/>
        <end position="29"/>
    </location>
</feature>
<dbReference type="GO" id="GO:0022857">
    <property type="term" value="F:transmembrane transporter activity"/>
    <property type="evidence" value="ECO:0007669"/>
    <property type="project" value="InterPro"/>
</dbReference>
<feature type="transmembrane region" description="Helical" evidence="7">
    <location>
        <begin position="91"/>
        <end position="109"/>
    </location>
</feature>
<dbReference type="InParanoid" id="A0A0C3HM84"/>
<keyword evidence="10" id="KW-1185">Reference proteome</keyword>
<dbReference type="Gene3D" id="1.20.1250.20">
    <property type="entry name" value="MFS general substrate transporter like domains"/>
    <property type="match status" value="2"/>
</dbReference>
<feature type="transmembrane region" description="Helical" evidence="7">
    <location>
        <begin position="150"/>
        <end position="171"/>
    </location>
</feature>
<keyword evidence="3 7" id="KW-0812">Transmembrane</keyword>